<evidence type="ECO:0000313" key="3">
    <source>
        <dbReference type="Proteomes" id="UP000030645"/>
    </source>
</evidence>
<feature type="region of interest" description="Disordered" evidence="1">
    <location>
        <begin position="121"/>
        <end position="162"/>
    </location>
</feature>
<name>W9RYN9_9ROSA</name>
<feature type="compositionally biased region" description="Acidic residues" evidence="1">
    <location>
        <begin position="138"/>
        <end position="149"/>
    </location>
</feature>
<organism evidence="2 3">
    <name type="scientific">Morus notabilis</name>
    <dbReference type="NCBI Taxonomy" id="981085"/>
    <lineage>
        <taxon>Eukaryota</taxon>
        <taxon>Viridiplantae</taxon>
        <taxon>Streptophyta</taxon>
        <taxon>Embryophyta</taxon>
        <taxon>Tracheophyta</taxon>
        <taxon>Spermatophyta</taxon>
        <taxon>Magnoliopsida</taxon>
        <taxon>eudicotyledons</taxon>
        <taxon>Gunneridae</taxon>
        <taxon>Pentapetalae</taxon>
        <taxon>rosids</taxon>
        <taxon>fabids</taxon>
        <taxon>Rosales</taxon>
        <taxon>Moraceae</taxon>
        <taxon>Moreae</taxon>
        <taxon>Morus</taxon>
    </lineage>
</organism>
<sequence>MEDLATEIKYKTNMDYYFKHRFYPITRNHEIVQMFDNHYSGTNINVYFCESVMPLQTDKGLNIGVDEYIFNDDEEVPPEPETQSEPAVPKETETVNIDSMASCEFESEGVGGNNDVVVEKDHVPDVEGVGGNEKEMELQDSECEDESDKEEPYMPRNDSDPT</sequence>
<feature type="region of interest" description="Disordered" evidence="1">
    <location>
        <begin position="73"/>
        <end position="93"/>
    </location>
</feature>
<dbReference type="Proteomes" id="UP000030645">
    <property type="component" value="Unassembled WGS sequence"/>
</dbReference>
<dbReference type="EMBL" id="KE344767">
    <property type="protein sequence ID" value="EXB78113.1"/>
    <property type="molecule type" value="Genomic_DNA"/>
</dbReference>
<accession>W9RYN9</accession>
<evidence type="ECO:0000256" key="1">
    <source>
        <dbReference type="SAM" id="MobiDB-lite"/>
    </source>
</evidence>
<dbReference type="AlphaFoldDB" id="W9RYN9"/>
<gene>
    <name evidence="2" type="ORF">L484_004815</name>
</gene>
<feature type="compositionally biased region" description="Basic and acidic residues" evidence="1">
    <location>
        <begin position="150"/>
        <end position="162"/>
    </location>
</feature>
<proteinExistence type="predicted"/>
<protein>
    <submittedName>
        <fullName evidence="2">Uncharacterized protein</fullName>
    </submittedName>
</protein>
<keyword evidence="3" id="KW-1185">Reference proteome</keyword>
<evidence type="ECO:0000313" key="2">
    <source>
        <dbReference type="EMBL" id="EXB78113.1"/>
    </source>
</evidence>
<reference evidence="3" key="1">
    <citation type="submission" date="2013-01" db="EMBL/GenBank/DDBJ databases">
        <title>Draft Genome Sequence of a Mulberry Tree, Morus notabilis C.K. Schneid.</title>
        <authorList>
            <person name="He N."/>
            <person name="Zhao S."/>
        </authorList>
    </citation>
    <scope>NUCLEOTIDE SEQUENCE</scope>
</reference>